<dbReference type="Proteomes" id="UP000035681">
    <property type="component" value="Unplaced"/>
</dbReference>
<reference evidence="3" key="1">
    <citation type="submission" date="2024-02" db="UniProtKB">
        <authorList>
            <consortium name="WormBaseParasite"/>
        </authorList>
    </citation>
    <scope>IDENTIFICATION</scope>
</reference>
<keyword evidence="2" id="KW-1185">Reference proteome</keyword>
<name>A0AAF5CQA6_STRER</name>
<evidence type="ECO:0000256" key="1">
    <source>
        <dbReference type="SAM" id="MobiDB-lite"/>
    </source>
</evidence>
<organism evidence="2 3">
    <name type="scientific">Strongyloides stercoralis</name>
    <name type="common">Threadworm</name>
    <dbReference type="NCBI Taxonomy" id="6248"/>
    <lineage>
        <taxon>Eukaryota</taxon>
        <taxon>Metazoa</taxon>
        <taxon>Ecdysozoa</taxon>
        <taxon>Nematoda</taxon>
        <taxon>Chromadorea</taxon>
        <taxon>Rhabditida</taxon>
        <taxon>Tylenchina</taxon>
        <taxon>Panagrolaimomorpha</taxon>
        <taxon>Strongyloidoidea</taxon>
        <taxon>Strongyloididae</taxon>
        <taxon>Strongyloides</taxon>
    </lineage>
</organism>
<sequence length="584" mass="67871">YFIIFLWTYTIMPQCEYVSSSTGVRCGNSSTDIKLDSRNYCEIHGFVNYIYDNIVSAKQHRLSAPPKLEIKITDVRGNVHDKIGWVGSKDDEEMLRCSSDWLQYNNFEADDNMFYENFSGTTIHGCGPFTELEVLKNQEILINEEIKMLEKLRRINDEELASKNAFYRHAMLQELCSGAFVIKTPEEVRLCGEIQDLYKYGSSKEREHKSLPFYSNVYRIQKETLKKAEDEYRNRSKREISETLSDKGDDTSEEEDWYSRTCCLESLENGKCNEVVLWPSAYCHKHLKFDKNQLLYELCQECQNPYIPLLECTNCLTNKRVEKSKQLISQNPRMMNVRPNFDIRRNIPTMRMKGFDSSIVIPIRKMSVKMPSNITSQSKFELKHVNGEVETDLNGTRNKELLEDTKENIVFTKDSGDREIIELIDNYFSEVRLPVKQLPTKSITQVPQTVTLPDRRHNPFTNVNKPPMTLPKPVGILNPINQKFTRGPQRTPRRMFEAIRHHPVLSVQFKQNPCARIRPFTREYFPASEGSLHVSRRPYITTGNNVQKIKMIVMKPVVTNSSNPHSAPPRSSGAFYFRNTRTTK</sequence>
<protein>
    <submittedName>
        <fullName evidence="3">Potential DNA-binding domain-containing protein</fullName>
    </submittedName>
</protein>
<dbReference type="WBParaSite" id="TCONS_00000180.p1">
    <property type="protein sequence ID" value="TCONS_00000180.p1"/>
    <property type="gene ID" value="XLOC_000205"/>
</dbReference>
<accession>A0AAF5CQA6</accession>
<dbReference type="AlphaFoldDB" id="A0AAF5CQA6"/>
<feature type="region of interest" description="Disordered" evidence="1">
    <location>
        <begin position="560"/>
        <end position="584"/>
    </location>
</feature>
<evidence type="ECO:0000313" key="2">
    <source>
        <dbReference type="Proteomes" id="UP000035681"/>
    </source>
</evidence>
<proteinExistence type="predicted"/>
<evidence type="ECO:0000313" key="3">
    <source>
        <dbReference type="WBParaSite" id="TCONS_00000180.p1"/>
    </source>
</evidence>
<feature type="region of interest" description="Disordered" evidence="1">
    <location>
        <begin position="452"/>
        <end position="474"/>
    </location>
</feature>